<sequence length="439" mass="54247">MSSWFNQKIEEDDKLLLKTAFIVWKNYHLRHKKDWRLEIKADVHYSLQLKLKSFKKWQLFILERFKEIIRKKISQIYYEKKIKLTYFLNLRLYVKERLYRRKTEPIIISGLIFCYSRIEVLIRGCIYINLRLNYLALKYDENQWRTKRLKVYFDKLLDYVNGRITKRNIEVKLRLFLRNKYDPEVLRPYLKFWVDFTKCATNRKRKLLRKSFLQLRRYKSYSQSKRGKIILATVWYEAKIKRDILRNWINFTNDKLLKANRIVLADSHYEHKLKRSSFIKWYRYKIYKQNKVKLTNFVEEIYSSKLKLHYYTKLKLYCVYSKRKRFKFNQACSYYDTQLKREIQYRNKLEVAKTVYEKHLLSKALAFVLKSGDRKQDFRKRKALDAFERDFQLQSKYYLIWKRKVLGNVSDKIKFNCGEVFEWNGLCFQQAKIPENLFP</sequence>
<reference evidence="1 2" key="1">
    <citation type="journal article" date="2024" name="BMC Genomics">
        <title>De novo assembly and annotation of Popillia japonica's genome with initial clues to its potential as an invasive pest.</title>
        <authorList>
            <person name="Cucini C."/>
            <person name="Boschi S."/>
            <person name="Funari R."/>
            <person name="Cardaioli E."/>
            <person name="Iannotti N."/>
            <person name="Marturano G."/>
            <person name="Paoli F."/>
            <person name="Bruttini M."/>
            <person name="Carapelli A."/>
            <person name="Frati F."/>
            <person name="Nardi F."/>
        </authorList>
    </citation>
    <scope>NUCLEOTIDE SEQUENCE [LARGE SCALE GENOMIC DNA]</scope>
    <source>
        <strain evidence="1">DMR45628</strain>
    </source>
</reference>
<keyword evidence="2" id="KW-1185">Reference proteome</keyword>
<dbReference type="EMBL" id="JASPKY010000094">
    <property type="protein sequence ID" value="KAK9737894.1"/>
    <property type="molecule type" value="Genomic_DNA"/>
</dbReference>
<evidence type="ECO:0000313" key="1">
    <source>
        <dbReference type="EMBL" id="KAK9737894.1"/>
    </source>
</evidence>
<protein>
    <recommendedName>
        <fullName evidence="3">Sfi1 spindle body domain-containing protein</fullName>
    </recommendedName>
</protein>
<proteinExistence type="predicted"/>
<evidence type="ECO:0008006" key="3">
    <source>
        <dbReference type="Google" id="ProtNLM"/>
    </source>
</evidence>
<organism evidence="1 2">
    <name type="scientific">Popillia japonica</name>
    <name type="common">Japanese beetle</name>
    <dbReference type="NCBI Taxonomy" id="7064"/>
    <lineage>
        <taxon>Eukaryota</taxon>
        <taxon>Metazoa</taxon>
        <taxon>Ecdysozoa</taxon>
        <taxon>Arthropoda</taxon>
        <taxon>Hexapoda</taxon>
        <taxon>Insecta</taxon>
        <taxon>Pterygota</taxon>
        <taxon>Neoptera</taxon>
        <taxon>Endopterygota</taxon>
        <taxon>Coleoptera</taxon>
        <taxon>Polyphaga</taxon>
        <taxon>Scarabaeiformia</taxon>
        <taxon>Scarabaeidae</taxon>
        <taxon>Rutelinae</taxon>
        <taxon>Popillia</taxon>
    </lineage>
</organism>
<name>A0AAW1LUK8_POPJA</name>
<accession>A0AAW1LUK8</accession>
<dbReference type="Proteomes" id="UP001458880">
    <property type="component" value="Unassembled WGS sequence"/>
</dbReference>
<gene>
    <name evidence="1" type="ORF">QE152_g10378</name>
</gene>
<dbReference type="AlphaFoldDB" id="A0AAW1LUK8"/>
<evidence type="ECO:0000313" key="2">
    <source>
        <dbReference type="Proteomes" id="UP001458880"/>
    </source>
</evidence>
<comment type="caution">
    <text evidence="1">The sequence shown here is derived from an EMBL/GenBank/DDBJ whole genome shotgun (WGS) entry which is preliminary data.</text>
</comment>